<dbReference type="Pfam" id="PF00027">
    <property type="entry name" value="cNMP_binding"/>
    <property type="match status" value="1"/>
</dbReference>
<dbReference type="Proteomes" id="UP000782610">
    <property type="component" value="Unassembled WGS sequence"/>
</dbReference>
<dbReference type="SUPFAM" id="SSF46785">
    <property type="entry name" value="Winged helix' DNA-binding domain"/>
    <property type="match status" value="1"/>
</dbReference>
<dbReference type="InterPro" id="IPR014710">
    <property type="entry name" value="RmlC-like_jellyroll"/>
</dbReference>
<dbReference type="GO" id="GO:0003677">
    <property type="term" value="F:DNA binding"/>
    <property type="evidence" value="ECO:0007669"/>
    <property type="project" value="UniProtKB-KW"/>
</dbReference>
<reference evidence="6" key="1">
    <citation type="submission" date="2020-07" db="EMBL/GenBank/DDBJ databases">
        <title>Huge and variable diversity of episymbiotic CPR bacteria and DPANN archaea in groundwater ecosystems.</title>
        <authorList>
            <person name="He C.Y."/>
            <person name="Keren R."/>
            <person name="Whittaker M."/>
            <person name="Farag I.F."/>
            <person name="Doudna J."/>
            <person name="Cate J.H.D."/>
            <person name="Banfield J.F."/>
        </authorList>
    </citation>
    <scope>NUCLEOTIDE SEQUENCE</scope>
    <source>
        <strain evidence="6">NC_groundwater_1586_Pr3_B-0.1um_66_15</strain>
    </source>
</reference>
<dbReference type="SMART" id="SM00419">
    <property type="entry name" value="HTH_CRP"/>
    <property type="match status" value="1"/>
</dbReference>
<keyword evidence="3" id="KW-0804">Transcription</keyword>
<dbReference type="InterPro" id="IPR012318">
    <property type="entry name" value="HTH_CRP"/>
</dbReference>
<dbReference type="Gene3D" id="2.60.120.10">
    <property type="entry name" value="Jelly Rolls"/>
    <property type="match status" value="1"/>
</dbReference>
<keyword evidence="2" id="KW-0238">DNA-binding</keyword>
<accession>A0A933P0S3</accession>
<dbReference type="SMART" id="SM00100">
    <property type="entry name" value="cNMP"/>
    <property type="match status" value="1"/>
</dbReference>
<dbReference type="InterPro" id="IPR036390">
    <property type="entry name" value="WH_DNA-bd_sf"/>
</dbReference>
<evidence type="ECO:0000313" key="7">
    <source>
        <dbReference type="Proteomes" id="UP000782610"/>
    </source>
</evidence>
<dbReference type="CDD" id="cd00038">
    <property type="entry name" value="CAP_ED"/>
    <property type="match status" value="1"/>
</dbReference>
<dbReference type="PROSITE" id="PS51063">
    <property type="entry name" value="HTH_CRP_2"/>
    <property type="match status" value="1"/>
</dbReference>
<dbReference type="EMBL" id="JACRAF010000068">
    <property type="protein sequence ID" value="MBI4924083.1"/>
    <property type="molecule type" value="Genomic_DNA"/>
</dbReference>
<dbReference type="SUPFAM" id="SSF51206">
    <property type="entry name" value="cAMP-binding domain-like"/>
    <property type="match status" value="1"/>
</dbReference>
<dbReference type="Gene3D" id="1.10.10.10">
    <property type="entry name" value="Winged helix-like DNA-binding domain superfamily/Winged helix DNA-binding domain"/>
    <property type="match status" value="1"/>
</dbReference>
<keyword evidence="1" id="KW-0805">Transcription regulation</keyword>
<feature type="domain" description="Cyclic nucleotide-binding" evidence="4">
    <location>
        <begin position="34"/>
        <end position="82"/>
    </location>
</feature>
<dbReference type="PRINTS" id="PR00034">
    <property type="entry name" value="HTHCRP"/>
</dbReference>
<feature type="domain" description="HTH crp-type" evidence="5">
    <location>
        <begin position="137"/>
        <end position="207"/>
    </location>
</feature>
<evidence type="ECO:0000259" key="5">
    <source>
        <dbReference type="PROSITE" id="PS51063"/>
    </source>
</evidence>
<organism evidence="6 7">
    <name type="scientific">Devosia nanyangense</name>
    <dbReference type="NCBI Taxonomy" id="1228055"/>
    <lineage>
        <taxon>Bacteria</taxon>
        <taxon>Pseudomonadati</taxon>
        <taxon>Pseudomonadota</taxon>
        <taxon>Alphaproteobacteria</taxon>
        <taxon>Hyphomicrobiales</taxon>
        <taxon>Devosiaceae</taxon>
        <taxon>Devosia</taxon>
    </lineage>
</organism>
<dbReference type="GO" id="GO:0006355">
    <property type="term" value="P:regulation of DNA-templated transcription"/>
    <property type="evidence" value="ECO:0007669"/>
    <property type="project" value="InterPro"/>
</dbReference>
<dbReference type="Pfam" id="PF13545">
    <property type="entry name" value="HTH_Crp_2"/>
    <property type="match status" value="1"/>
</dbReference>
<dbReference type="PROSITE" id="PS50042">
    <property type="entry name" value="CNMP_BINDING_3"/>
    <property type="match status" value="1"/>
</dbReference>
<gene>
    <name evidence="6" type="ORF">HY834_20300</name>
</gene>
<evidence type="ECO:0000313" key="6">
    <source>
        <dbReference type="EMBL" id="MBI4924083.1"/>
    </source>
</evidence>
<dbReference type="AlphaFoldDB" id="A0A933P0S3"/>
<name>A0A933P0S3_9HYPH</name>
<proteinExistence type="predicted"/>
<evidence type="ECO:0000256" key="2">
    <source>
        <dbReference type="ARBA" id="ARBA00023125"/>
    </source>
</evidence>
<dbReference type="CDD" id="cd00092">
    <property type="entry name" value="HTH_CRP"/>
    <property type="match status" value="1"/>
</dbReference>
<evidence type="ECO:0000259" key="4">
    <source>
        <dbReference type="PROSITE" id="PS50042"/>
    </source>
</evidence>
<comment type="caution">
    <text evidence="6">The sequence shown here is derived from an EMBL/GenBank/DDBJ whole genome shotgun (WGS) entry which is preliminary data.</text>
</comment>
<dbReference type="InterPro" id="IPR000595">
    <property type="entry name" value="cNMP-bd_dom"/>
</dbReference>
<sequence>MLSQTTFPVSTSTIRDPHVRALLAQSKPGSVTFFPTDSVIYAQGDQAGPLYLVEFGTIRICRLTADGRRQVNSFHFAGDVFGFEAGDEHQSYAESVDGAGIRVLRAVDGSGFAEKLLGLALRGLARVQEHLLLLGRMNANEKMAAFILDLLQRQDADDVVMLPMQRNDIADYLGLTFETVSRVLRVLKDRRIILLPSVDRIEVLDADALAEVN</sequence>
<protein>
    <submittedName>
        <fullName evidence="6">Helix-turn-helix domain-containing protein</fullName>
    </submittedName>
</protein>
<evidence type="ECO:0000256" key="3">
    <source>
        <dbReference type="ARBA" id="ARBA00023163"/>
    </source>
</evidence>
<evidence type="ECO:0000256" key="1">
    <source>
        <dbReference type="ARBA" id="ARBA00023015"/>
    </source>
</evidence>
<dbReference type="InterPro" id="IPR018490">
    <property type="entry name" value="cNMP-bd_dom_sf"/>
</dbReference>
<dbReference type="InterPro" id="IPR036388">
    <property type="entry name" value="WH-like_DNA-bd_sf"/>
</dbReference>